<evidence type="ECO:0000256" key="1">
    <source>
        <dbReference type="SAM" id="MobiDB-lite"/>
    </source>
</evidence>
<reference evidence="2 3" key="1">
    <citation type="submission" date="2018-02" db="EMBL/GenBank/DDBJ databases">
        <title>Draft genome sequencing of Burkholderia cepacia Y14-15.</title>
        <authorList>
            <person name="Zheng B.-X."/>
        </authorList>
    </citation>
    <scope>NUCLEOTIDE SEQUENCE [LARGE SCALE GENOMIC DNA]</scope>
    <source>
        <strain evidence="2 3">Y14-15</strain>
    </source>
</reference>
<proteinExistence type="predicted"/>
<name>A0A2S8IHZ5_BURCE</name>
<feature type="compositionally biased region" description="Basic and acidic residues" evidence="1">
    <location>
        <begin position="133"/>
        <end position="150"/>
    </location>
</feature>
<dbReference type="EMBL" id="PUIQ01000038">
    <property type="protein sequence ID" value="PQP14404.1"/>
    <property type="molecule type" value="Genomic_DNA"/>
</dbReference>
<organism evidence="2 3">
    <name type="scientific">Burkholderia cepacia</name>
    <name type="common">Pseudomonas cepacia</name>
    <dbReference type="NCBI Taxonomy" id="292"/>
    <lineage>
        <taxon>Bacteria</taxon>
        <taxon>Pseudomonadati</taxon>
        <taxon>Pseudomonadota</taxon>
        <taxon>Betaproteobacteria</taxon>
        <taxon>Burkholderiales</taxon>
        <taxon>Burkholderiaceae</taxon>
        <taxon>Burkholderia</taxon>
        <taxon>Burkholderia cepacia complex</taxon>
    </lineage>
</organism>
<dbReference type="AlphaFoldDB" id="A0A2S8IHZ5"/>
<sequence>MTAASGPFRDPSPDRHEPMTVQELEKLMRSLFDDDSLEVFGETGYSLSFVVPGKVKDVKAALLARTDPAGWDGEAVHWFYRCDDEDWALYLRSIPHAVSCIATVQSLHALHMQRHLDASAVTPEQQASYDAEEAQRQQEAEARRRRDTRTEPLAPLGGPFHTDGERVWARIGSEHRYRALNNFDLGSFRHLVDNFAVDASGLRYYASGAAFGYDDEGEGLIADGDAATLQSLGGDWYRDARQAYYFGPDIYDRGEWHLTAVNADVASLTHIGGAYARDAKHLFCAGVRKRGIADPARVASLGYRYARLGAQILYDGKIVTKPGGIDVETARAVFHDVLVDDDGHVLWGQSYRKPLPGIDAKSLRFLTRFYAVDDHRVYYRTNTNLAVCDGVDCASVEVVSSMSIRDKHGLIGLGYPDGVVRVPDSSTQS</sequence>
<comment type="caution">
    <text evidence="2">The sequence shown here is derived from an EMBL/GenBank/DDBJ whole genome shotgun (WGS) entry which is preliminary data.</text>
</comment>
<protein>
    <recommendedName>
        <fullName evidence="4">DKNYY family protein</fullName>
    </recommendedName>
</protein>
<accession>A0A2S8IHZ5</accession>
<evidence type="ECO:0008006" key="4">
    <source>
        <dbReference type="Google" id="ProtNLM"/>
    </source>
</evidence>
<evidence type="ECO:0000313" key="2">
    <source>
        <dbReference type="EMBL" id="PQP14404.1"/>
    </source>
</evidence>
<gene>
    <name evidence="2" type="ORF">C5615_26105</name>
</gene>
<dbReference type="Proteomes" id="UP000238206">
    <property type="component" value="Unassembled WGS sequence"/>
</dbReference>
<feature type="region of interest" description="Disordered" evidence="1">
    <location>
        <begin position="121"/>
        <end position="160"/>
    </location>
</feature>
<evidence type="ECO:0000313" key="3">
    <source>
        <dbReference type="Proteomes" id="UP000238206"/>
    </source>
</evidence>